<evidence type="ECO:0000313" key="7">
    <source>
        <dbReference type="EMBL" id="THB60562.1"/>
    </source>
</evidence>
<dbReference type="Proteomes" id="UP000310506">
    <property type="component" value="Unassembled WGS sequence"/>
</dbReference>
<evidence type="ECO:0000256" key="1">
    <source>
        <dbReference type="ARBA" id="ARBA00008857"/>
    </source>
</evidence>
<organism evidence="7 8">
    <name type="scientific">Vagococcus silagei</name>
    <dbReference type="NCBI Taxonomy" id="2508885"/>
    <lineage>
        <taxon>Bacteria</taxon>
        <taxon>Bacillati</taxon>
        <taxon>Bacillota</taxon>
        <taxon>Bacilli</taxon>
        <taxon>Lactobacillales</taxon>
        <taxon>Enterococcaceae</taxon>
        <taxon>Vagococcus</taxon>
    </lineage>
</organism>
<reference evidence="7 8" key="1">
    <citation type="submission" date="2019-01" db="EMBL/GenBank/DDBJ databases">
        <title>Vagococcus silagei sp. nov. isolated from brewer's grain.</title>
        <authorList>
            <person name="Guu J.-R."/>
        </authorList>
    </citation>
    <scope>NUCLEOTIDE SEQUENCE [LARGE SCALE GENOMIC DNA]</scope>
    <source>
        <strain evidence="7 8">2B-2</strain>
    </source>
</reference>
<keyword evidence="2 4" id="KW-0238">DNA-binding</keyword>
<dbReference type="InterPro" id="IPR010998">
    <property type="entry name" value="Integrase_recombinase_N"/>
</dbReference>
<dbReference type="InterPro" id="IPR025269">
    <property type="entry name" value="SAM-like_dom"/>
</dbReference>
<dbReference type="InterPro" id="IPR011010">
    <property type="entry name" value="DNA_brk_join_enz"/>
</dbReference>
<comment type="caution">
    <text evidence="7">The sequence shown here is derived from an EMBL/GenBank/DDBJ whole genome shotgun (WGS) entry which is preliminary data.</text>
</comment>
<name>A0A4S3B1B5_9ENTE</name>
<dbReference type="InterPro" id="IPR028259">
    <property type="entry name" value="AP2-like_int_N"/>
</dbReference>
<dbReference type="InterPro" id="IPR002104">
    <property type="entry name" value="Integrase_catalytic"/>
</dbReference>
<dbReference type="Gene3D" id="1.10.150.130">
    <property type="match status" value="1"/>
</dbReference>
<dbReference type="AlphaFoldDB" id="A0A4S3B1B5"/>
<dbReference type="Pfam" id="PF13102">
    <property type="entry name" value="Phage_int_SAM_5"/>
    <property type="match status" value="1"/>
</dbReference>
<evidence type="ECO:0000259" key="5">
    <source>
        <dbReference type="PROSITE" id="PS51898"/>
    </source>
</evidence>
<keyword evidence="8" id="KW-1185">Reference proteome</keyword>
<sequence>MVQRKDKKTNKWLFDISDGVNPVTNERNRIIRRGFRTKQDALKAEELYIATHCNKAISSKSITFDMLYEMMKQTDITEEKKESYIKSQEYSYNKHFKKYFEKANISKLTHSDMIVFRDVLLKKGLSNNTVNKQMILLKKLMNVAVKKQCIAENPCHNIKKLIQKAPVIDFWTVDEFKQFLTLFKEEEEAYRLIFLIAFSTGMRIGEILALTWKDIDLEDESIHVTKTLIRGTKFRSSSPKTDSSVRRIAIQTSLVRTLTKWKENQQQLLAPYFKDTEDLQIFQYVPSFINYDNVRRKYNNICKRDSTLKQIRIHDLRHSHVAFLIHNEEKEFVIKERLGHSTIKITYDIYGHLYPSKQKEVSSKLNNLF</sequence>
<evidence type="ECO:0000256" key="3">
    <source>
        <dbReference type="ARBA" id="ARBA00023172"/>
    </source>
</evidence>
<dbReference type="Pfam" id="PF00589">
    <property type="entry name" value="Phage_integrase"/>
    <property type="match status" value="1"/>
</dbReference>
<dbReference type="PROSITE" id="PS51900">
    <property type="entry name" value="CB"/>
    <property type="match status" value="1"/>
</dbReference>
<dbReference type="Pfam" id="PF14657">
    <property type="entry name" value="Arm-DNA-bind_4"/>
    <property type="match status" value="1"/>
</dbReference>
<dbReference type="PANTHER" id="PTHR30349:SF64">
    <property type="entry name" value="PROPHAGE INTEGRASE INTD-RELATED"/>
    <property type="match status" value="1"/>
</dbReference>
<dbReference type="GO" id="GO:0015074">
    <property type="term" value="P:DNA integration"/>
    <property type="evidence" value="ECO:0007669"/>
    <property type="project" value="InterPro"/>
</dbReference>
<gene>
    <name evidence="7" type="ORF">ESZ54_10085</name>
</gene>
<dbReference type="PROSITE" id="PS51898">
    <property type="entry name" value="TYR_RECOMBINASE"/>
    <property type="match status" value="1"/>
</dbReference>
<dbReference type="InterPro" id="IPR044068">
    <property type="entry name" value="CB"/>
</dbReference>
<evidence type="ECO:0000313" key="8">
    <source>
        <dbReference type="Proteomes" id="UP000310506"/>
    </source>
</evidence>
<dbReference type="Gene3D" id="1.10.443.10">
    <property type="entry name" value="Intergrase catalytic core"/>
    <property type="match status" value="1"/>
</dbReference>
<dbReference type="EMBL" id="SDGV01000022">
    <property type="protein sequence ID" value="THB60562.1"/>
    <property type="molecule type" value="Genomic_DNA"/>
</dbReference>
<evidence type="ECO:0000256" key="2">
    <source>
        <dbReference type="ARBA" id="ARBA00023125"/>
    </source>
</evidence>
<evidence type="ECO:0000259" key="6">
    <source>
        <dbReference type="PROSITE" id="PS51900"/>
    </source>
</evidence>
<keyword evidence="3" id="KW-0233">DNA recombination</keyword>
<dbReference type="OrthoDB" id="9803188at2"/>
<dbReference type="SUPFAM" id="SSF56349">
    <property type="entry name" value="DNA breaking-rejoining enzymes"/>
    <property type="match status" value="1"/>
</dbReference>
<protein>
    <submittedName>
        <fullName evidence="7">Site-specific integrase</fullName>
    </submittedName>
</protein>
<comment type="similarity">
    <text evidence="1">Belongs to the 'phage' integrase family.</text>
</comment>
<dbReference type="RefSeq" id="WP_136137552.1">
    <property type="nucleotide sequence ID" value="NZ_SDGV01000022.1"/>
</dbReference>
<dbReference type="GO" id="GO:0003677">
    <property type="term" value="F:DNA binding"/>
    <property type="evidence" value="ECO:0007669"/>
    <property type="project" value="UniProtKB-UniRule"/>
</dbReference>
<dbReference type="GO" id="GO:0006310">
    <property type="term" value="P:DNA recombination"/>
    <property type="evidence" value="ECO:0007669"/>
    <property type="project" value="UniProtKB-KW"/>
</dbReference>
<dbReference type="PANTHER" id="PTHR30349">
    <property type="entry name" value="PHAGE INTEGRASE-RELATED"/>
    <property type="match status" value="1"/>
</dbReference>
<dbReference type="CDD" id="cd01189">
    <property type="entry name" value="INT_ICEBs1_C_like"/>
    <property type="match status" value="1"/>
</dbReference>
<dbReference type="InterPro" id="IPR050090">
    <property type="entry name" value="Tyrosine_recombinase_XerCD"/>
</dbReference>
<evidence type="ECO:0000256" key="4">
    <source>
        <dbReference type="PROSITE-ProRule" id="PRU01248"/>
    </source>
</evidence>
<dbReference type="InterPro" id="IPR013762">
    <property type="entry name" value="Integrase-like_cat_sf"/>
</dbReference>
<feature type="domain" description="Tyr recombinase" evidence="5">
    <location>
        <begin position="166"/>
        <end position="363"/>
    </location>
</feature>
<accession>A0A4S3B1B5</accession>
<proteinExistence type="inferred from homology"/>
<feature type="domain" description="Core-binding (CB)" evidence="6">
    <location>
        <begin position="75"/>
        <end position="145"/>
    </location>
</feature>